<dbReference type="EMBL" id="OX597822">
    <property type="protein sequence ID" value="CAI9728486.1"/>
    <property type="molecule type" value="Genomic_DNA"/>
</dbReference>
<reference evidence="2" key="1">
    <citation type="submission" date="2023-08" db="EMBL/GenBank/DDBJ databases">
        <authorList>
            <person name="Alioto T."/>
            <person name="Alioto T."/>
            <person name="Gomez Garrido J."/>
        </authorList>
    </citation>
    <scope>NUCLEOTIDE SEQUENCE</scope>
</reference>
<dbReference type="AlphaFoldDB" id="A0AA36B7C8"/>
<feature type="domain" description="OTU" evidence="1">
    <location>
        <begin position="19"/>
        <end position="112"/>
    </location>
</feature>
<proteinExistence type="predicted"/>
<dbReference type="Proteomes" id="UP001162480">
    <property type="component" value="Chromosome 9"/>
</dbReference>
<name>A0AA36B7C8_OCTVU</name>
<dbReference type="PROSITE" id="PS50802">
    <property type="entry name" value="OTU"/>
    <property type="match status" value="1"/>
</dbReference>
<accession>A0AA36B7C8</accession>
<gene>
    <name evidence="2" type="ORF">OCTVUL_1B009055</name>
</gene>
<protein>
    <recommendedName>
        <fullName evidence="1">OTU domain-containing protein</fullName>
    </recommendedName>
</protein>
<evidence type="ECO:0000313" key="3">
    <source>
        <dbReference type="Proteomes" id="UP001162480"/>
    </source>
</evidence>
<dbReference type="InterPro" id="IPR003323">
    <property type="entry name" value="OTU_dom"/>
</dbReference>
<dbReference type="InterPro" id="IPR036691">
    <property type="entry name" value="Endo/exonu/phosph_ase_sf"/>
</dbReference>
<evidence type="ECO:0000259" key="1">
    <source>
        <dbReference type="PROSITE" id="PS50802"/>
    </source>
</evidence>
<sequence length="112" mass="12624">MPTGNSYRILEHLAKRRNLKIKQIPADGNCFFHAVSAFLTSVGEQNIDGSDIPQKLIDYFETVYTSHLYMTIVIGDFNVDLLDSPSHEILTPMNKSGFDQLVPKLPPTMEAR</sequence>
<organism evidence="2 3">
    <name type="scientific">Octopus vulgaris</name>
    <name type="common">Common octopus</name>
    <dbReference type="NCBI Taxonomy" id="6645"/>
    <lineage>
        <taxon>Eukaryota</taxon>
        <taxon>Metazoa</taxon>
        <taxon>Spiralia</taxon>
        <taxon>Lophotrochozoa</taxon>
        <taxon>Mollusca</taxon>
        <taxon>Cephalopoda</taxon>
        <taxon>Coleoidea</taxon>
        <taxon>Octopodiformes</taxon>
        <taxon>Octopoda</taxon>
        <taxon>Incirrata</taxon>
        <taxon>Octopodidae</taxon>
        <taxon>Octopus</taxon>
    </lineage>
</organism>
<dbReference type="SUPFAM" id="SSF56219">
    <property type="entry name" value="DNase I-like"/>
    <property type="match status" value="1"/>
</dbReference>
<dbReference type="Gene3D" id="3.90.70.80">
    <property type="match status" value="1"/>
</dbReference>
<evidence type="ECO:0000313" key="2">
    <source>
        <dbReference type="EMBL" id="CAI9728486.1"/>
    </source>
</evidence>
<keyword evidence="3" id="KW-1185">Reference proteome</keyword>